<evidence type="ECO:0000313" key="1">
    <source>
        <dbReference type="EMBL" id="SEA96909.1"/>
    </source>
</evidence>
<dbReference type="PANTHER" id="PTHR38451:SF1">
    <property type="entry name" value="TRNA (ADENINE(22)-N(1))-METHYLTRANSFERASE"/>
    <property type="match status" value="1"/>
</dbReference>
<dbReference type="Gene3D" id="1.10.287.1890">
    <property type="match status" value="1"/>
</dbReference>
<dbReference type="Gene3D" id="3.40.50.150">
    <property type="entry name" value="Vaccinia Virus protein VP39"/>
    <property type="match status" value="1"/>
</dbReference>
<reference evidence="1 2" key="1">
    <citation type="submission" date="2016-10" db="EMBL/GenBank/DDBJ databases">
        <authorList>
            <person name="de Groot N.N."/>
        </authorList>
    </citation>
    <scope>NUCLEOTIDE SEQUENCE [LARGE SCALE GENOMIC DNA]</scope>
    <source>
        <strain evidence="1 2">CCM7597</strain>
    </source>
</reference>
<dbReference type="STRING" id="571932.SAMN05421743_111126"/>
<name>A0A1H4FHT3_9BACI</name>
<evidence type="ECO:0000313" key="2">
    <source>
        <dbReference type="Proteomes" id="UP000198584"/>
    </source>
</evidence>
<dbReference type="AlphaFoldDB" id="A0A1H4FHT3"/>
<accession>A0A1H4FHT3</accession>
<dbReference type="InterPro" id="IPR006901">
    <property type="entry name" value="TrmK"/>
</dbReference>
<dbReference type="EMBL" id="FNQR01000011">
    <property type="protein sequence ID" value="SEA96909.1"/>
    <property type="molecule type" value="Genomic_DNA"/>
</dbReference>
<protein>
    <submittedName>
        <fullName evidence="1">tRNA (Adenine22-N1)-methyltransferase</fullName>
    </submittedName>
</protein>
<keyword evidence="2" id="KW-1185">Reference proteome</keyword>
<dbReference type="PANTHER" id="PTHR38451">
    <property type="entry name" value="TRNA (ADENINE(22)-N(1))-METHYLTRANSFERASE"/>
    <property type="match status" value="1"/>
</dbReference>
<dbReference type="GO" id="GO:0160105">
    <property type="term" value="F:tRNA (adenine(22)-N1)-methyltransferase activity"/>
    <property type="evidence" value="ECO:0007669"/>
    <property type="project" value="InterPro"/>
</dbReference>
<dbReference type="PIRSF" id="PIRSF018637">
    <property type="entry name" value="TrmK"/>
    <property type="match status" value="1"/>
</dbReference>
<dbReference type="GO" id="GO:0032259">
    <property type="term" value="P:methylation"/>
    <property type="evidence" value="ECO:0007669"/>
    <property type="project" value="UniProtKB-KW"/>
</dbReference>
<dbReference type="Pfam" id="PF04816">
    <property type="entry name" value="TrmK"/>
    <property type="match status" value="1"/>
</dbReference>
<gene>
    <name evidence="1" type="ORF">SAMN05421743_111126</name>
</gene>
<keyword evidence="1" id="KW-0489">Methyltransferase</keyword>
<keyword evidence="1" id="KW-0808">Transferase</keyword>
<dbReference type="Proteomes" id="UP000198584">
    <property type="component" value="Unassembled WGS sequence"/>
</dbReference>
<organism evidence="1 2">
    <name type="scientific">Thalassobacillus cyri</name>
    <dbReference type="NCBI Taxonomy" id="571932"/>
    <lineage>
        <taxon>Bacteria</taxon>
        <taxon>Bacillati</taxon>
        <taxon>Bacillota</taxon>
        <taxon>Bacilli</taxon>
        <taxon>Bacillales</taxon>
        <taxon>Bacillaceae</taxon>
        <taxon>Thalassobacillus</taxon>
    </lineage>
</organism>
<dbReference type="SUPFAM" id="SSF53335">
    <property type="entry name" value="S-adenosyl-L-methionine-dependent methyltransferases"/>
    <property type="match status" value="1"/>
</dbReference>
<sequence>MNEKLLSRRLQMVASYLPRGAKFADIGSDHAYLPCYVCLQDPTATAIAGELNEGPFQSARKEVESNDLSARIAVRKGDGLSVLSKDEVDQIVIAGMGGTLITNILEEGKDKLGRTSRIIVQPNVDAKSLRKWFVKYNYQITAEEIIEEAGHIYEVIVAEKNDTGNELHYSERETLFGPYLMKEKSPVFKKKWIEEKAKRDYVKREIQKAANPDNDKIAALELEILWIEEVLKDD</sequence>
<dbReference type="RefSeq" id="WP_093045568.1">
    <property type="nucleotide sequence ID" value="NZ_FNQR01000011.1"/>
</dbReference>
<dbReference type="InterPro" id="IPR029063">
    <property type="entry name" value="SAM-dependent_MTases_sf"/>
</dbReference>
<proteinExistence type="predicted"/>
<dbReference type="OrthoDB" id="5881184at2"/>